<keyword evidence="3" id="KW-1185">Reference proteome</keyword>
<dbReference type="Pfam" id="PF00903">
    <property type="entry name" value="Glyoxalase"/>
    <property type="match status" value="1"/>
</dbReference>
<organism evidence="2 3">
    <name type="scientific">Fluctibacter halophilus</name>
    <dbReference type="NCBI Taxonomy" id="226011"/>
    <lineage>
        <taxon>Bacteria</taxon>
        <taxon>Pseudomonadati</taxon>
        <taxon>Pseudomonadota</taxon>
        <taxon>Gammaproteobacteria</taxon>
        <taxon>Alteromonadales</taxon>
        <taxon>Alteromonadaceae</taxon>
        <taxon>Fluctibacter</taxon>
    </lineage>
</organism>
<feature type="domain" description="VOC" evidence="1">
    <location>
        <begin position="4"/>
        <end position="128"/>
    </location>
</feature>
<dbReference type="InterPro" id="IPR029068">
    <property type="entry name" value="Glyas_Bleomycin-R_OHBP_Dase"/>
</dbReference>
<dbReference type="SUPFAM" id="SSF54593">
    <property type="entry name" value="Glyoxalase/Bleomycin resistance protein/Dihydroxybiphenyl dioxygenase"/>
    <property type="match status" value="1"/>
</dbReference>
<dbReference type="InterPro" id="IPR037523">
    <property type="entry name" value="VOC_core"/>
</dbReference>
<evidence type="ECO:0000313" key="3">
    <source>
        <dbReference type="Proteomes" id="UP001520878"/>
    </source>
</evidence>
<sequence>MSTTLSAIQLLVDDYQAALDYYCKTLDFVCIEDEVNPDGSRWVKILPSHYATTALVLHRAVSPAQQASLGRQAGDAVFGILYCEDCEQTYQQWQSRGVQFEQPPVSQAYGTVAIFSDYLGNRWDLIGPPTDH</sequence>
<dbReference type="EMBL" id="JAJEWP010000001">
    <property type="protein sequence ID" value="MCC2615236.1"/>
    <property type="molecule type" value="Genomic_DNA"/>
</dbReference>
<dbReference type="PROSITE" id="PS51819">
    <property type="entry name" value="VOC"/>
    <property type="match status" value="1"/>
</dbReference>
<evidence type="ECO:0000313" key="2">
    <source>
        <dbReference type="EMBL" id="MCC2615236.1"/>
    </source>
</evidence>
<gene>
    <name evidence="2" type="ORF">LJ739_03135</name>
</gene>
<dbReference type="RefSeq" id="WP_229157144.1">
    <property type="nucleotide sequence ID" value="NZ_JAJEWP010000001.1"/>
</dbReference>
<dbReference type="PANTHER" id="PTHR36437">
    <property type="entry name" value="GLYOXALASE/BLEOMYCIN RESISTANCE PROTEIN/DIOXYGENASE"/>
    <property type="match status" value="1"/>
</dbReference>
<evidence type="ECO:0000259" key="1">
    <source>
        <dbReference type="PROSITE" id="PS51819"/>
    </source>
</evidence>
<dbReference type="Proteomes" id="UP001520878">
    <property type="component" value="Unassembled WGS sequence"/>
</dbReference>
<proteinExistence type="predicted"/>
<dbReference type="InterPro" id="IPR004360">
    <property type="entry name" value="Glyas_Fos-R_dOase_dom"/>
</dbReference>
<protein>
    <submittedName>
        <fullName evidence="2">VOC family protein</fullName>
    </submittedName>
</protein>
<reference evidence="2 3" key="1">
    <citation type="submission" date="2021-10" db="EMBL/GenBank/DDBJ databases">
        <title>Draft genome of Aestuariibacter halophilus JC2043.</title>
        <authorList>
            <person name="Emsley S.A."/>
            <person name="Pfannmuller K.M."/>
            <person name="Ushijima B."/>
            <person name="Saw J.H."/>
            <person name="Videau P."/>
        </authorList>
    </citation>
    <scope>NUCLEOTIDE SEQUENCE [LARGE SCALE GENOMIC DNA]</scope>
    <source>
        <strain evidence="2 3">JC2043</strain>
    </source>
</reference>
<accession>A0ABS8G522</accession>
<name>A0ABS8G522_9ALTE</name>
<dbReference type="Gene3D" id="3.10.180.10">
    <property type="entry name" value="2,3-Dihydroxybiphenyl 1,2-Dioxygenase, domain 1"/>
    <property type="match status" value="1"/>
</dbReference>
<dbReference type="PANTHER" id="PTHR36437:SF2">
    <property type="entry name" value="GLYOXALASE_BLEOMYCIN RESISTANCE PROTEIN_DIOXYGENASE"/>
    <property type="match status" value="1"/>
</dbReference>
<comment type="caution">
    <text evidence="2">The sequence shown here is derived from an EMBL/GenBank/DDBJ whole genome shotgun (WGS) entry which is preliminary data.</text>
</comment>